<accession>A0ABX1X4B7</accession>
<dbReference type="InterPro" id="IPR029056">
    <property type="entry name" value="Ribokinase-like"/>
</dbReference>
<dbReference type="PROSITE" id="PS00584">
    <property type="entry name" value="PFKB_KINASES_2"/>
    <property type="match status" value="1"/>
</dbReference>
<dbReference type="PANTHER" id="PTHR46969:SF1">
    <property type="entry name" value="BIFUNCTIONAL PROTEIN HLDE"/>
    <property type="match status" value="1"/>
</dbReference>
<organism evidence="4 5">
    <name type="scientific">Paenibacillus plantarum</name>
    <dbReference type="NCBI Taxonomy" id="2654975"/>
    <lineage>
        <taxon>Bacteria</taxon>
        <taxon>Bacillati</taxon>
        <taxon>Bacillota</taxon>
        <taxon>Bacilli</taxon>
        <taxon>Bacillales</taxon>
        <taxon>Paenibacillaceae</taxon>
        <taxon>Paenibacillus</taxon>
    </lineage>
</organism>
<evidence type="ECO:0000259" key="3">
    <source>
        <dbReference type="Pfam" id="PF00294"/>
    </source>
</evidence>
<protein>
    <recommendedName>
        <fullName evidence="3">Carbohydrate kinase PfkB domain-containing protein</fullName>
    </recommendedName>
</protein>
<dbReference type="InterPro" id="IPR011611">
    <property type="entry name" value="PfkB_dom"/>
</dbReference>
<sequence>MELIVILLLINSVRGSVVAVNNSYDKKNIKILVIGDYCLDKYYYIDAELDQVADYAIKPSYFATNQSQYPGGAGNVTKNLVSLGADVYCFGIIGNDGAAFELKNSLTVVGANVDNLFAFENCWTNIYLRPIRMSNLTRDTMNEIVCINKYTINQNMTKLIIDKLKEIAPQMDAIVVVEQFNKEEVSVLNSAVKQVLINISKIYNDKIFFVDSRNFIDKYENMHIKCNQFEFAQLINKKNFPLSKTKELLKNGVKLGIKNKAFYLTTGENGMIVFDNLGNSFNIPAISTIDDVDTCGAGDSATAGIVMALCLGYDKLQASLIGNIVASITIKQIGVTGEATFDEVFSLYDEKMKQVGYAKDTYA</sequence>
<keyword evidence="1" id="KW-0808">Transferase</keyword>
<comment type="caution">
    <text evidence="4">The sequence shown here is derived from an EMBL/GenBank/DDBJ whole genome shotgun (WGS) entry which is preliminary data.</text>
</comment>
<reference evidence="4 5" key="1">
    <citation type="submission" date="2019-10" db="EMBL/GenBank/DDBJ databases">
        <title>Description of Paenibacillus humi sp. nov.</title>
        <authorList>
            <person name="Carlier A."/>
            <person name="Qi S."/>
        </authorList>
    </citation>
    <scope>NUCLEOTIDE SEQUENCE [LARGE SCALE GENOMIC DNA]</scope>
    <source>
        <strain evidence="4 5">LMG 31461</strain>
    </source>
</reference>
<keyword evidence="5" id="KW-1185">Reference proteome</keyword>
<dbReference type="SUPFAM" id="SSF53613">
    <property type="entry name" value="Ribokinase-like"/>
    <property type="match status" value="1"/>
</dbReference>
<dbReference type="Proteomes" id="UP000653578">
    <property type="component" value="Unassembled WGS sequence"/>
</dbReference>
<dbReference type="Pfam" id="PF00294">
    <property type="entry name" value="PfkB"/>
    <property type="match status" value="1"/>
</dbReference>
<dbReference type="PANTHER" id="PTHR46969">
    <property type="entry name" value="BIFUNCTIONAL PROTEIN HLDE"/>
    <property type="match status" value="1"/>
</dbReference>
<name>A0ABX1X4B7_9BACL</name>
<proteinExistence type="predicted"/>
<dbReference type="InterPro" id="IPR002173">
    <property type="entry name" value="Carboh/pur_kinase_PfkB_CS"/>
</dbReference>
<evidence type="ECO:0000313" key="4">
    <source>
        <dbReference type="EMBL" id="NOU63239.1"/>
    </source>
</evidence>
<dbReference type="Gene3D" id="3.40.1190.20">
    <property type="match status" value="1"/>
</dbReference>
<gene>
    <name evidence="4" type="ORF">GC096_04155</name>
</gene>
<dbReference type="PROSITE" id="PS00583">
    <property type="entry name" value="PFKB_KINASES_1"/>
    <property type="match status" value="1"/>
</dbReference>
<dbReference type="EMBL" id="WHNY01000009">
    <property type="protein sequence ID" value="NOU63239.1"/>
    <property type="molecule type" value="Genomic_DNA"/>
</dbReference>
<keyword evidence="2" id="KW-0418">Kinase</keyword>
<evidence type="ECO:0000256" key="2">
    <source>
        <dbReference type="ARBA" id="ARBA00022777"/>
    </source>
</evidence>
<feature type="domain" description="Carbohydrate kinase PfkB" evidence="3">
    <location>
        <begin position="63"/>
        <end position="336"/>
    </location>
</feature>
<evidence type="ECO:0000313" key="5">
    <source>
        <dbReference type="Proteomes" id="UP000653578"/>
    </source>
</evidence>
<evidence type="ECO:0000256" key="1">
    <source>
        <dbReference type="ARBA" id="ARBA00022679"/>
    </source>
</evidence>